<evidence type="ECO:0000313" key="1">
    <source>
        <dbReference type="EMBL" id="KAE9447910.1"/>
    </source>
</evidence>
<accession>A0A6A4KQT3</accession>
<keyword evidence="2" id="KW-1185">Reference proteome</keyword>
<dbReference type="AlphaFoldDB" id="A0A6A4KQT3"/>
<reference evidence="1 2" key="1">
    <citation type="journal article" date="2019" name="Genome Biol. Evol.">
        <title>The Rhododendron genome and chromosomal organization provide insight into shared whole-genome duplications across the heath family (Ericaceae).</title>
        <authorList>
            <person name="Soza V.L."/>
            <person name="Lindsley D."/>
            <person name="Waalkes A."/>
            <person name="Ramage E."/>
            <person name="Patwardhan R.P."/>
            <person name="Burton J.N."/>
            <person name="Adey A."/>
            <person name="Kumar A."/>
            <person name="Qiu R."/>
            <person name="Shendure J."/>
            <person name="Hall B."/>
        </authorList>
    </citation>
    <scope>NUCLEOTIDE SEQUENCE [LARGE SCALE GENOMIC DNA]</scope>
    <source>
        <strain evidence="1">RSF 1966-606</strain>
    </source>
</reference>
<feature type="non-terminal residue" evidence="1">
    <location>
        <position position="1"/>
    </location>
</feature>
<organism evidence="1 2">
    <name type="scientific">Rhododendron williamsianum</name>
    <dbReference type="NCBI Taxonomy" id="262921"/>
    <lineage>
        <taxon>Eukaryota</taxon>
        <taxon>Viridiplantae</taxon>
        <taxon>Streptophyta</taxon>
        <taxon>Embryophyta</taxon>
        <taxon>Tracheophyta</taxon>
        <taxon>Spermatophyta</taxon>
        <taxon>Magnoliopsida</taxon>
        <taxon>eudicotyledons</taxon>
        <taxon>Gunneridae</taxon>
        <taxon>Pentapetalae</taxon>
        <taxon>asterids</taxon>
        <taxon>Ericales</taxon>
        <taxon>Ericaceae</taxon>
        <taxon>Ericoideae</taxon>
        <taxon>Rhodoreae</taxon>
        <taxon>Rhododendron</taxon>
    </lineage>
</organism>
<gene>
    <name evidence="1" type="ORF">C3L33_20179</name>
</gene>
<protein>
    <submittedName>
        <fullName evidence="1">Uncharacterized protein</fullName>
    </submittedName>
</protein>
<dbReference type="Proteomes" id="UP000428333">
    <property type="component" value="Linkage Group LG12"/>
</dbReference>
<dbReference type="OrthoDB" id="29755at2759"/>
<evidence type="ECO:0000313" key="2">
    <source>
        <dbReference type="Proteomes" id="UP000428333"/>
    </source>
</evidence>
<sequence length="293" mass="32342">MSVIDILTRVDAICKKYDKYDVDEHRHLNVSADAFARLYNAVEADTDSALQWHSTEELAARTNLALALPDSTQAIGAPKQTGGWTTSVSPAEIKFDSDGRFESEHFQQTANSGENMTKALKRYQKVDKATSDLKNNNLRLKDSVNEVVVLSHLSSFQNFCINVILLCMILGIAAYLHNNDEGSTSSVLKKYNDTRAIVSARAVLLLSDSSVTFCEDQVAPDIGSQNSIAGIEVVTFRPISTTEIQFRGYITELIISVCQLLVRLDETLVLIPFSSLSLLSISHAVVRNRVQGR</sequence>
<comment type="caution">
    <text evidence="1">The sequence shown here is derived from an EMBL/GenBank/DDBJ whole genome shotgun (WGS) entry which is preliminary data.</text>
</comment>
<dbReference type="EMBL" id="QEFC01003472">
    <property type="protein sequence ID" value="KAE9447910.1"/>
    <property type="molecule type" value="Genomic_DNA"/>
</dbReference>
<proteinExistence type="predicted"/>
<name>A0A6A4KQT3_9ERIC</name>